<evidence type="ECO:0000313" key="1">
    <source>
        <dbReference type="EMBL" id="EJY47119.1"/>
    </source>
</evidence>
<proteinExistence type="predicted"/>
<evidence type="ECO:0000313" key="2">
    <source>
        <dbReference type="Proteomes" id="UP000006403"/>
    </source>
</evidence>
<dbReference type="Proteomes" id="UP000006403">
    <property type="component" value="Unassembled WGS sequence"/>
</dbReference>
<accession>J6Z1D4</accession>
<dbReference type="RefSeq" id="WP_002372683.1">
    <property type="nucleotide sequence ID" value="NZ_JH813136.1"/>
</dbReference>
<dbReference type="AlphaFoldDB" id="J6Z1D4"/>
<evidence type="ECO:0008006" key="3">
    <source>
        <dbReference type="Google" id="ProtNLM"/>
    </source>
</evidence>
<reference evidence="1 2" key="1">
    <citation type="submission" date="2012-04" db="EMBL/GenBank/DDBJ databases">
        <authorList>
            <person name="Weinstock G."/>
            <person name="Sodergren E."/>
            <person name="Lobos E.A."/>
            <person name="Fulton L."/>
            <person name="Fulton R."/>
            <person name="Courtney L."/>
            <person name="Fronick C."/>
            <person name="O'Laughlin M."/>
            <person name="Godfrey J."/>
            <person name="Wilson R.M."/>
            <person name="Miner T."/>
            <person name="Farmer C."/>
            <person name="Delehaunty K."/>
            <person name="Cordes M."/>
            <person name="Minx P."/>
            <person name="Tomlinson C."/>
            <person name="Chen J."/>
            <person name="Wollam A."/>
            <person name="Pepin K.H."/>
            <person name="Bhonagiri V."/>
            <person name="Zhang X."/>
            <person name="Suruliraj S."/>
            <person name="Warren W."/>
            <person name="Mitreva M."/>
            <person name="Mardis E.R."/>
            <person name="Wilson R.K."/>
        </authorList>
    </citation>
    <scope>NUCLEOTIDE SEQUENCE [LARGE SCALE GENOMIC DNA]</scope>
    <source>
        <strain evidence="1 2">505</strain>
    </source>
</reference>
<comment type="caution">
    <text evidence="1">The sequence shown here is derived from an EMBL/GenBank/DDBJ whole genome shotgun (WGS) entry which is preliminary data.</text>
</comment>
<protein>
    <recommendedName>
        <fullName evidence="3">Sporulation protein Cse60</fullName>
    </recommendedName>
</protein>
<organism evidence="1 2">
    <name type="scientific">Enterococcus faecium 505</name>
    <dbReference type="NCBI Taxonomy" id="1134806"/>
    <lineage>
        <taxon>Bacteria</taxon>
        <taxon>Bacillati</taxon>
        <taxon>Bacillota</taxon>
        <taxon>Bacilli</taxon>
        <taxon>Lactobacillales</taxon>
        <taxon>Enterococcaceae</taxon>
        <taxon>Enterococcus</taxon>
    </lineage>
</organism>
<dbReference type="PATRIC" id="fig|1134806.3.peg.444"/>
<gene>
    <name evidence="1" type="ORF">HMPREF1348_00468</name>
</gene>
<sequence length="54" mass="6365">MEFKIFEEDTRYELEEKLNEFAKNNEIQHISLATSKRGCANYYAAVVSYVSREV</sequence>
<name>J6Z1D4_ENTFC</name>
<dbReference type="HOGENOM" id="CLU_3043084_0_0_9"/>
<dbReference type="EMBL" id="AMBL01000014">
    <property type="protein sequence ID" value="EJY47119.1"/>
    <property type="molecule type" value="Genomic_DNA"/>
</dbReference>